<feature type="transmembrane region" description="Helical" evidence="1">
    <location>
        <begin position="215"/>
        <end position="241"/>
    </location>
</feature>
<accession>A0A6J4RRS8</accession>
<gene>
    <name evidence="2" type="ORF">AVDCRST_MAG12-1284</name>
</gene>
<dbReference type="Gene3D" id="3.40.50.300">
    <property type="entry name" value="P-loop containing nucleotide triphosphate hydrolases"/>
    <property type="match status" value="1"/>
</dbReference>
<dbReference type="PANTHER" id="PTHR36978:SF4">
    <property type="entry name" value="P-LOOP CONTAINING NUCLEOSIDE TRIPHOSPHATE HYDROLASE PROTEIN"/>
    <property type="match status" value="1"/>
</dbReference>
<dbReference type="InterPro" id="IPR027417">
    <property type="entry name" value="P-loop_NTPase"/>
</dbReference>
<dbReference type="EMBL" id="CADCVK010000202">
    <property type="protein sequence ID" value="CAA9477494.1"/>
    <property type="molecule type" value="Genomic_DNA"/>
</dbReference>
<evidence type="ECO:0000256" key="1">
    <source>
        <dbReference type="SAM" id="Phobius"/>
    </source>
</evidence>
<dbReference type="Pfam" id="PF17784">
    <property type="entry name" value="Sulfotransfer_4"/>
    <property type="match status" value="1"/>
</dbReference>
<keyword evidence="1" id="KW-1133">Transmembrane helix</keyword>
<keyword evidence="1" id="KW-0812">Transmembrane</keyword>
<dbReference type="PANTHER" id="PTHR36978">
    <property type="entry name" value="P-LOOP CONTAINING NUCLEOTIDE TRIPHOSPHATE HYDROLASE"/>
    <property type="match status" value="1"/>
</dbReference>
<name>A0A6J4RRS8_9ACTN</name>
<protein>
    <recommendedName>
        <fullName evidence="3">Sulfotransferase family protein</fullName>
    </recommendedName>
</protein>
<organism evidence="2">
    <name type="scientific">uncultured Rubrobacteraceae bacterium</name>
    <dbReference type="NCBI Taxonomy" id="349277"/>
    <lineage>
        <taxon>Bacteria</taxon>
        <taxon>Bacillati</taxon>
        <taxon>Actinomycetota</taxon>
        <taxon>Rubrobacteria</taxon>
        <taxon>Rubrobacterales</taxon>
        <taxon>Rubrobacteraceae</taxon>
        <taxon>environmental samples</taxon>
    </lineage>
</organism>
<keyword evidence="1" id="KW-0472">Membrane</keyword>
<evidence type="ECO:0000313" key="2">
    <source>
        <dbReference type="EMBL" id="CAA9477494.1"/>
    </source>
</evidence>
<dbReference type="SUPFAM" id="SSF52540">
    <property type="entry name" value="P-loop containing nucleoside triphosphate hydrolases"/>
    <property type="match status" value="1"/>
</dbReference>
<proteinExistence type="predicted"/>
<dbReference type="InterPro" id="IPR040632">
    <property type="entry name" value="Sulfotransfer_4"/>
</dbReference>
<evidence type="ECO:0008006" key="3">
    <source>
        <dbReference type="Google" id="ProtNLM"/>
    </source>
</evidence>
<reference evidence="2" key="1">
    <citation type="submission" date="2020-02" db="EMBL/GenBank/DDBJ databases">
        <authorList>
            <person name="Meier V. D."/>
        </authorList>
    </citation>
    <scope>NUCLEOTIDE SEQUENCE</scope>
    <source>
        <strain evidence="2">AVDCRST_MAG12</strain>
    </source>
</reference>
<sequence>MRIIGAGFGRTGTTSLKAALETLGFGPSYRLDEVFKHPEQVAFWEAASRGERVDWEGFFAGYGVAVDWPTFSFYKELMQAFPGAPVILTVRDPDRWYESVRSTIYGIHKLSAGPAPVRLAFVLAGLLAPAVTGIARLADRTLWDGLFDGRFEDRSSAIETFRRHNEEVRRHVPPERLLVYDVKEGWAPLCAFLGVDVPDRPFPHLNDTREMRRRLIGLAAASATVPVLAVATVLAALAYLLRRARS</sequence>
<dbReference type="AlphaFoldDB" id="A0A6J4RRS8"/>